<dbReference type="Gene3D" id="1.10.10.10">
    <property type="entry name" value="Winged helix-like DNA-binding domain superfamily/Winged helix DNA-binding domain"/>
    <property type="match status" value="1"/>
</dbReference>
<dbReference type="SMART" id="SM00419">
    <property type="entry name" value="HTH_CRP"/>
    <property type="match status" value="1"/>
</dbReference>
<feature type="domain" description="Cyclic nucleotide-binding" evidence="4">
    <location>
        <begin position="14"/>
        <end position="134"/>
    </location>
</feature>
<dbReference type="PROSITE" id="PS51063">
    <property type="entry name" value="HTH_CRP_2"/>
    <property type="match status" value="1"/>
</dbReference>
<proteinExistence type="predicted"/>
<comment type="caution">
    <text evidence="6">The sequence shown here is derived from an EMBL/GenBank/DDBJ whole genome shotgun (WGS) entry which is preliminary data.</text>
</comment>
<dbReference type="SUPFAM" id="SSF51206">
    <property type="entry name" value="cAMP-binding domain-like"/>
    <property type="match status" value="1"/>
</dbReference>
<dbReference type="InterPro" id="IPR036388">
    <property type="entry name" value="WH-like_DNA-bd_sf"/>
</dbReference>
<dbReference type="RefSeq" id="WP_123401947.1">
    <property type="nucleotide sequence ID" value="NZ_RJVI01000003.1"/>
</dbReference>
<dbReference type="EMBL" id="RJVI01000003">
    <property type="protein sequence ID" value="ROR29528.1"/>
    <property type="molecule type" value="Genomic_DNA"/>
</dbReference>
<keyword evidence="3" id="KW-0804">Transcription</keyword>
<evidence type="ECO:0000259" key="4">
    <source>
        <dbReference type="PROSITE" id="PS50042"/>
    </source>
</evidence>
<dbReference type="InterPro" id="IPR012318">
    <property type="entry name" value="HTH_CRP"/>
</dbReference>
<sequence length="224" mass="24640">MSGEIIDILAGIPLFQQLDPRHLEEIAAGTRVVELARGEILFHKGDRPTGFHCVLEGQIKLAMLSEDGAEKVLELLGPGRTFGEAVMFLDRPYPAYAQALRASRLLHVGRCAVLRHIEDDPAFARALLSGLAQRLHHLVREVEDLTLHSATQRVIGYLLGDEPDGGRHSVRLPASKAVVASRLNLTPETFSRVLHELGARGLVTVEGRTVHLRDVEGLRRLGHC</sequence>
<dbReference type="InterPro" id="IPR018490">
    <property type="entry name" value="cNMP-bd_dom_sf"/>
</dbReference>
<dbReference type="InterPro" id="IPR014710">
    <property type="entry name" value="RmlC-like_jellyroll"/>
</dbReference>
<evidence type="ECO:0000256" key="3">
    <source>
        <dbReference type="ARBA" id="ARBA00023163"/>
    </source>
</evidence>
<dbReference type="InterPro" id="IPR050397">
    <property type="entry name" value="Env_Response_Regulators"/>
</dbReference>
<keyword evidence="2" id="KW-0238">DNA-binding</keyword>
<dbReference type="Proteomes" id="UP000276634">
    <property type="component" value="Unassembled WGS sequence"/>
</dbReference>
<dbReference type="GO" id="GO:0003700">
    <property type="term" value="F:DNA-binding transcription factor activity"/>
    <property type="evidence" value="ECO:0007669"/>
    <property type="project" value="TreeGrafter"/>
</dbReference>
<evidence type="ECO:0000256" key="1">
    <source>
        <dbReference type="ARBA" id="ARBA00023015"/>
    </source>
</evidence>
<evidence type="ECO:0000313" key="6">
    <source>
        <dbReference type="EMBL" id="ROR29528.1"/>
    </source>
</evidence>
<dbReference type="InterPro" id="IPR000595">
    <property type="entry name" value="cNMP-bd_dom"/>
</dbReference>
<gene>
    <name evidence="6" type="ORF">EDC57_2198</name>
</gene>
<evidence type="ECO:0000313" key="7">
    <source>
        <dbReference type="Proteomes" id="UP000276634"/>
    </source>
</evidence>
<dbReference type="AlphaFoldDB" id="A0A3N1XTF0"/>
<dbReference type="GO" id="GO:0005829">
    <property type="term" value="C:cytosol"/>
    <property type="evidence" value="ECO:0007669"/>
    <property type="project" value="TreeGrafter"/>
</dbReference>
<dbReference type="PANTHER" id="PTHR24567">
    <property type="entry name" value="CRP FAMILY TRANSCRIPTIONAL REGULATORY PROTEIN"/>
    <property type="match status" value="1"/>
</dbReference>
<dbReference type="GO" id="GO:0003677">
    <property type="term" value="F:DNA binding"/>
    <property type="evidence" value="ECO:0007669"/>
    <property type="project" value="UniProtKB-KW"/>
</dbReference>
<keyword evidence="1" id="KW-0805">Transcription regulation</keyword>
<dbReference type="CDD" id="cd00038">
    <property type="entry name" value="CAP_ED"/>
    <property type="match status" value="1"/>
</dbReference>
<keyword evidence="7" id="KW-1185">Reference proteome</keyword>
<dbReference type="OrthoDB" id="9777588at2"/>
<dbReference type="Pfam" id="PF13545">
    <property type="entry name" value="HTH_Crp_2"/>
    <property type="match status" value="1"/>
</dbReference>
<dbReference type="PROSITE" id="PS50042">
    <property type="entry name" value="CNMP_BINDING_3"/>
    <property type="match status" value="1"/>
</dbReference>
<dbReference type="Gene3D" id="2.60.120.10">
    <property type="entry name" value="Jelly Rolls"/>
    <property type="match status" value="1"/>
</dbReference>
<protein>
    <submittedName>
        <fullName evidence="6">CRP-like cAMP-binding protein</fullName>
    </submittedName>
</protein>
<dbReference type="SMART" id="SM00100">
    <property type="entry name" value="cNMP"/>
    <property type="match status" value="1"/>
</dbReference>
<name>A0A3N1XTF0_9GAMM</name>
<feature type="domain" description="HTH crp-type" evidence="5">
    <location>
        <begin position="148"/>
        <end position="216"/>
    </location>
</feature>
<evidence type="ECO:0000256" key="2">
    <source>
        <dbReference type="ARBA" id="ARBA00023125"/>
    </source>
</evidence>
<dbReference type="PANTHER" id="PTHR24567:SF74">
    <property type="entry name" value="HTH-TYPE TRANSCRIPTIONAL REGULATOR ARCR"/>
    <property type="match status" value="1"/>
</dbReference>
<organism evidence="6 7">
    <name type="scientific">Inmirania thermothiophila</name>
    <dbReference type="NCBI Taxonomy" id="1750597"/>
    <lineage>
        <taxon>Bacteria</taxon>
        <taxon>Pseudomonadati</taxon>
        <taxon>Pseudomonadota</taxon>
        <taxon>Gammaproteobacteria</taxon>
        <taxon>Chromatiales</taxon>
        <taxon>Ectothiorhodospiraceae</taxon>
        <taxon>Inmirania</taxon>
    </lineage>
</organism>
<dbReference type="SUPFAM" id="SSF46785">
    <property type="entry name" value="Winged helix' DNA-binding domain"/>
    <property type="match status" value="1"/>
</dbReference>
<dbReference type="InterPro" id="IPR036390">
    <property type="entry name" value="WH_DNA-bd_sf"/>
</dbReference>
<dbReference type="Pfam" id="PF00027">
    <property type="entry name" value="cNMP_binding"/>
    <property type="match status" value="1"/>
</dbReference>
<accession>A0A3N1XTF0</accession>
<evidence type="ECO:0000259" key="5">
    <source>
        <dbReference type="PROSITE" id="PS51063"/>
    </source>
</evidence>
<reference evidence="6 7" key="1">
    <citation type="submission" date="2018-11" db="EMBL/GenBank/DDBJ databases">
        <title>Genomic Encyclopedia of Type Strains, Phase IV (KMG-IV): sequencing the most valuable type-strain genomes for metagenomic binning, comparative biology and taxonomic classification.</title>
        <authorList>
            <person name="Goeker M."/>
        </authorList>
    </citation>
    <scope>NUCLEOTIDE SEQUENCE [LARGE SCALE GENOMIC DNA]</scope>
    <source>
        <strain evidence="6 7">DSM 100275</strain>
    </source>
</reference>